<proteinExistence type="predicted"/>
<reference evidence="4" key="1">
    <citation type="journal article" date="2019" name="Int. J. Syst. Evol. Microbiol.">
        <title>The Global Catalogue of Microorganisms (GCM) 10K type strain sequencing project: providing services to taxonomists for standard genome sequencing and annotation.</title>
        <authorList>
            <consortium name="The Broad Institute Genomics Platform"/>
            <consortium name="The Broad Institute Genome Sequencing Center for Infectious Disease"/>
            <person name="Wu L."/>
            <person name="Ma J."/>
        </authorList>
    </citation>
    <scope>NUCLEOTIDE SEQUENCE [LARGE SCALE GENOMIC DNA]</scope>
    <source>
        <strain evidence="4">CGMCC 1.12479</strain>
    </source>
</reference>
<evidence type="ECO:0000313" key="4">
    <source>
        <dbReference type="Proteomes" id="UP000635885"/>
    </source>
</evidence>
<protein>
    <recommendedName>
        <fullName evidence="2">Conjugative transposon TraM C-terminal domain-containing protein</fullName>
    </recommendedName>
</protein>
<keyword evidence="4" id="KW-1185">Reference proteome</keyword>
<comment type="caution">
    <text evidence="3">The sequence shown here is derived from an EMBL/GenBank/DDBJ whole genome shotgun (WGS) entry which is preliminary data.</text>
</comment>
<keyword evidence="1" id="KW-0472">Membrane</keyword>
<feature type="transmembrane region" description="Helical" evidence="1">
    <location>
        <begin position="12"/>
        <end position="33"/>
    </location>
</feature>
<dbReference type="Proteomes" id="UP000635885">
    <property type="component" value="Unassembled WGS sequence"/>
</dbReference>
<accession>A0ABQ1M0H4</accession>
<keyword evidence="1" id="KW-1133">Transmembrane helix</keyword>
<evidence type="ECO:0000313" key="3">
    <source>
        <dbReference type="EMBL" id="GGC32217.1"/>
    </source>
</evidence>
<gene>
    <name evidence="3" type="ORF">GCM10010993_09010</name>
</gene>
<dbReference type="RefSeq" id="WP_188440136.1">
    <property type="nucleotide sequence ID" value="NZ_BMFD01000002.1"/>
</dbReference>
<evidence type="ECO:0000259" key="2">
    <source>
        <dbReference type="Pfam" id="PF12508"/>
    </source>
</evidence>
<dbReference type="InterPro" id="IPR055407">
    <property type="entry name" value="TraM_C"/>
</dbReference>
<organism evidence="3 4">
    <name type="scientific">Belliella aquatica</name>
    <dbReference type="NCBI Taxonomy" id="1323734"/>
    <lineage>
        <taxon>Bacteria</taxon>
        <taxon>Pseudomonadati</taxon>
        <taxon>Bacteroidota</taxon>
        <taxon>Cytophagia</taxon>
        <taxon>Cytophagales</taxon>
        <taxon>Cyclobacteriaceae</taxon>
        <taxon>Belliella</taxon>
    </lineage>
</organism>
<keyword evidence="1" id="KW-0812">Transmembrane</keyword>
<dbReference type="Pfam" id="PF12508">
    <property type="entry name" value="Transposon_TraM"/>
    <property type="match status" value="1"/>
</dbReference>
<evidence type="ECO:0000256" key="1">
    <source>
        <dbReference type="SAM" id="Phobius"/>
    </source>
</evidence>
<sequence length="417" mass="46255">MENQRLKFDQKKVLLLVFPLFAVPLLLFGITLLEPAQHIEESTGLKADIPEVMLEESQANKWNTYEIALDKERKLKEEIRMDPYAQTVEEPDLSLKDSNQDILFNSELHASDQKLKAQEIALEEKLQSLIKLTSQQETMTLNQKQNPNISLPNHFDPAYELNHNIPLERASTAGDIDRLEALMEKLHNKHLEPDPELLQLEGLMDKVLALQYPDRFAPPVSEGVGEKPFFSVHTKTEALKNENEVVGEEENGFFGLGSLEQMVVPVPASFPAIIGEDKQLVSGSSIKMTLTEPVEINGLTFESGAAVHGVCQLDGERLKIKVDHIRYENHLIPVKLEVFGMDALPGVAIPGAIGRDAAKEGLGQGVQGYAPVQPGFTLEAQLASTSVETARGFLSKKTRLKKVNVKQGHPLLLVDQA</sequence>
<feature type="domain" description="Conjugative transposon TraM C-terminal" evidence="2">
    <location>
        <begin position="271"/>
        <end position="414"/>
    </location>
</feature>
<dbReference type="EMBL" id="BMFD01000002">
    <property type="protein sequence ID" value="GGC32217.1"/>
    <property type="molecule type" value="Genomic_DNA"/>
</dbReference>
<name>A0ABQ1M0H4_9BACT</name>